<evidence type="ECO:0008006" key="4">
    <source>
        <dbReference type="Google" id="ProtNLM"/>
    </source>
</evidence>
<evidence type="ECO:0000313" key="3">
    <source>
        <dbReference type="Proteomes" id="UP000479710"/>
    </source>
</evidence>
<accession>A0A6G1CFT5</accession>
<dbReference type="AlphaFoldDB" id="A0A6G1CFT5"/>
<name>A0A6G1CFT5_9ORYZ</name>
<dbReference type="Proteomes" id="UP000479710">
    <property type="component" value="Unassembled WGS sequence"/>
</dbReference>
<feature type="compositionally biased region" description="Gly residues" evidence="1">
    <location>
        <begin position="125"/>
        <end position="143"/>
    </location>
</feature>
<evidence type="ECO:0000256" key="1">
    <source>
        <dbReference type="SAM" id="MobiDB-lite"/>
    </source>
</evidence>
<sequence length="206" mass="22863">MYMEDSETIVEFSPKLTTMVGEMRSHGAKVKDSVVVEKLFSAVPDKFLHIVGTIKQCGDMSKMSVAEVIGCLRAYEESLKGRRREQEGEHLLLTRVQWESLSLKEKKSNEPSSGVKKNHNRGGGHGKVGGGRSGGRGCDGDGGTNSNSDNSERKSDGKKGKCYNYGGRGHFASKCQSRRRKRRSSRRPTMSRAFYDEMYVNDASQD</sequence>
<dbReference type="GO" id="GO:0008270">
    <property type="term" value="F:zinc ion binding"/>
    <property type="evidence" value="ECO:0007669"/>
    <property type="project" value="InterPro"/>
</dbReference>
<evidence type="ECO:0000313" key="2">
    <source>
        <dbReference type="EMBL" id="KAF0899348.1"/>
    </source>
</evidence>
<dbReference type="Pfam" id="PF14223">
    <property type="entry name" value="Retrotran_gag_2"/>
    <property type="match status" value="1"/>
</dbReference>
<dbReference type="OrthoDB" id="1711498at2759"/>
<gene>
    <name evidence="2" type="ORF">E2562_018242</name>
</gene>
<proteinExistence type="predicted"/>
<dbReference type="InterPro" id="IPR036875">
    <property type="entry name" value="Znf_CCHC_sf"/>
</dbReference>
<feature type="region of interest" description="Disordered" evidence="1">
    <location>
        <begin position="103"/>
        <end position="206"/>
    </location>
</feature>
<feature type="compositionally biased region" description="Basic residues" evidence="1">
    <location>
        <begin position="176"/>
        <end position="186"/>
    </location>
</feature>
<reference evidence="2 3" key="1">
    <citation type="submission" date="2019-11" db="EMBL/GenBank/DDBJ databases">
        <title>Whole genome sequence of Oryza granulata.</title>
        <authorList>
            <person name="Li W."/>
        </authorList>
    </citation>
    <scope>NUCLEOTIDE SEQUENCE [LARGE SCALE GENOMIC DNA]</scope>
    <source>
        <strain evidence="3">cv. Menghai</strain>
        <tissue evidence="2">Leaf</tissue>
    </source>
</reference>
<organism evidence="2 3">
    <name type="scientific">Oryza meyeriana var. granulata</name>
    <dbReference type="NCBI Taxonomy" id="110450"/>
    <lineage>
        <taxon>Eukaryota</taxon>
        <taxon>Viridiplantae</taxon>
        <taxon>Streptophyta</taxon>
        <taxon>Embryophyta</taxon>
        <taxon>Tracheophyta</taxon>
        <taxon>Spermatophyta</taxon>
        <taxon>Magnoliopsida</taxon>
        <taxon>Liliopsida</taxon>
        <taxon>Poales</taxon>
        <taxon>Poaceae</taxon>
        <taxon>BOP clade</taxon>
        <taxon>Oryzoideae</taxon>
        <taxon>Oryzeae</taxon>
        <taxon>Oryzinae</taxon>
        <taxon>Oryza</taxon>
        <taxon>Oryza meyeriana</taxon>
    </lineage>
</organism>
<dbReference type="GO" id="GO:0003676">
    <property type="term" value="F:nucleic acid binding"/>
    <property type="evidence" value="ECO:0007669"/>
    <property type="project" value="InterPro"/>
</dbReference>
<dbReference type="EMBL" id="SPHZ02000009">
    <property type="protein sequence ID" value="KAF0899348.1"/>
    <property type="molecule type" value="Genomic_DNA"/>
</dbReference>
<feature type="compositionally biased region" description="Basic and acidic residues" evidence="1">
    <location>
        <begin position="150"/>
        <end position="159"/>
    </location>
</feature>
<keyword evidence="3" id="KW-1185">Reference proteome</keyword>
<comment type="caution">
    <text evidence="2">The sequence shown here is derived from an EMBL/GenBank/DDBJ whole genome shotgun (WGS) entry which is preliminary data.</text>
</comment>
<dbReference type="SUPFAM" id="SSF57756">
    <property type="entry name" value="Retrovirus zinc finger-like domains"/>
    <property type="match status" value="1"/>
</dbReference>
<protein>
    <recommendedName>
        <fullName evidence="4">CCHC-type domain-containing protein</fullName>
    </recommendedName>
</protein>